<reference evidence="2 3" key="2">
    <citation type="journal article" date="2023" name="Plant Pathol.">
        <title>Dismantling and reorganizing Pseudomonas marginalis sensu#lato.</title>
        <authorList>
            <person name="Sawada H."/>
            <person name="Fujikawa T."/>
            <person name="Satou M."/>
        </authorList>
    </citation>
    <scope>NUCLEOTIDE SEQUENCE [LARGE SCALE GENOMIC DNA]</scope>
    <source>
        <strain evidence="2 3">MAFF 302046</strain>
    </source>
</reference>
<dbReference type="SUPFAM" id="SSF52922">
    <property type="entry name" value="TK C-terminal domain-like"/>
    <property type="match status" value="1"/>
</dbReference>
<proteinExistence type="predicted"/>
<keyword evidence="3" id="KW-1185">Reference proteome</keyword>
<evidence type="ECO:0000313" key="2">
    <source>
        <dbReference type="EMBL" id="MCK9815589.1"/>
    </source>
</evidence>
<accession>A0ABT0JIE6</accession>
<comment type="caution">
    <text evidence="2">The sequence shown here is derived from an EMBL/GenBank/DDBJ whole genome shotgun (WGS) entry which is preliminary data.</text>
</comment>
<name>A0ABT0JIE6_9PSED</name>
<dbReference type="InterPro" id="IPR055152">
    <property type="entry name" value="Transketolase-like_C_2"/>
</dbReference>
<gene>
    <name evidence="2" type="ORF">M1B35_16010</name>
</gene>
<dbReference type="InterPro" id="IPR051157">
    <property type="entry name" value="PDH/Transketolase"/>
</dbReference>
<reference evidence="2 3" key="1">
    <citation type="journal article" date="2022" name="Int. J. Syst. Evol. Microbiol.">
        <title>Pseudomonas aegrilactucae sp. nov. and Pseudomonas morbosilactucae sp. nov., pathogens causing bacterial rot of lettuce in Japan.</title>
        <authorList>
            <person name="Sawada H."/>
            <person name="Fujikawa T."/>
            <person name="Satou M."/>
        </authorList>
    </citation>
    <scope>NUCLEOTIDE SEQUENCE [LARGE SCALE GENOMIC DNA]</scope>
    <source>
        <strain evidence="2 3">MAFF 302046</strain>
    </source>
</reference>
<dbReference type="PANTHER" id="PTHR43825:SF3">
    <property type="entry name" value="PYRUVATE DEHYDROGENASE E1 COMPONENT"/>
    <property type="match status" value="1"/>
</dbReference>
<keyword evidence="2" id="KW-0670">Pyruvate</keyword>
<dbReference type="PANTHER" id="PTHR43825">
    <property type="entry name" value="PYRUVATE DEHYDROGENASE E1 COMPONENT"/>
    <property type="match status" value="1"/>
</dbReference>
<sequence>MTASIPSRLNTTTRTGQAALACIETLLAARRDPGSPLFTVMEIANTLELDRRVANQAWVIRNHGEAGPTTRISAWPLWFSRDRSEKPLLYLHSASSSAQLCALASEATRRGILCNASETLASPWPKGAEPSLPLWLASNPECLPFDPASGDEARAIVLEALQALYVEGRPGFYYLALHDRHNGPALDEQQRRAALKGMYQVAQYGPADSTCQVRLLGAGQAFAEVRKAAILLAEEWGVAVQLWSCPSYTRLAREAASAERWNRLHPCLDKRDSHLLRCLGDSQAPVLAVTGYGQSVADQLRAFVQSSFSAIGADSLGGSTDPRRGAAPQRHWISVLALKALADEQRLPQVTVEQALQRYRLG</sequence>
<dbReference type="Gene3D" id="3.40.50.920">
    <property type="match status" value="1"/>
</dbReference>
<dbReference type="EMBL" id="JALQCX010000028">
    <property type="protein sequence ID" value="MCK9815589.1"/>
    <property type="molecule type" value="Genomic_DNA"/>
</dbReference>
<protein>
    <submittedName>
        <fullName evidence="2">Pyruvate dehydrogenase</fullName>
    </submittedName>
</protein>
<evidence type="ECO:0000259" key="1">
    <source>
        <dbReference type="Pfam" id="PF22613"/>
    </source>
</evidence>
<dbReference type="RefSeq" id="WP_268262482.1">
    <property type="nucleotide sequence ID" value="NZ_JALQCX010000028.1"/>
</dbReference>
<dbReference type="InterPro" id="IPR009014">
    <property type="entry name" value="Transketo_C/PFOR_II"/>
</dbReference>
<dbReference type="Proteomes" id="UP001155163">
    <property type="component" value="Unassembled WGS sequence"/>
</dbReference>
<organism evidence="2 3">
    <name type="scientific">Pseudomonas morbosilactucae</name>
    <dbReference type="NCBI Taxonomy" id="2938197"/>
    <lineage>
        <taxon>Bacteria</taxon>
        <taxon>Pseudomonadati</taxon>
        <taxon>Pseudomonadota</taxon>
        <taxon>Gammaproteobacteria</taxon>
        <taxon>Pseudomonadales</taxon>
        <taxon>Pseudomonadaceae</taxon>
        <taxon>Pseudomonas</taxon>
    </lineage>
</organism>
<feature type="domain" description="Transketolase-like C-terminal" evidence="1">
    <location>
        <begin position="197"/>
        <end position="320"/>
    </location>
</feature>
<evidence type="ECO:0000313" key="3">
    <source>
        <dbReference type="Proteomes" id="UP001155163"/>
    </source>
</evidence>
<dbReference type="Pfam" id="PF22613">
    <property type="entry name" value="Transketolase_C_1"/>
    <property type="match status" value="1"/>
</dbReference>